<evidence type="ECO:0000313" key="1">
    <source>
        <dbReference type="EMBL" id="GBP57870.1"/>
    </source>
</evidence>
<protein>
    <submittedName>
        <fullName evidence="1">Uncharacterized protein</fullName>
    </submittedName>
</protein>
<reference evidence="1 2" key="1">
    <citation type="journal article" date="2019" name="Commun. Biol.">
        <title>The bagworm genome reveals a unique fibroin gene that provides high tensile strength.</title>
        <authorList>
            <person name="Kono N."/>
            <person name="Nakamura H."/>
            <person name="Ohtoshi R."/>
            <person name="Tomita M."/>
            <person name="Numata K."/>
            <person name="Arakawa K."/>
        </authorList>
    </citation>
    <scope>NUCLEOTIDE SEQUENCE [LARGE SCALE GENOMIC DNA]</scope>
</reference>
<evidence type="ECO:0000313" key="2">
    <source>
        <dbReference type="Proteomes" id="UP000299102"/>
    </source>
</evidence>
<dbReference type="Proteomes" id="UP000299102">
    <property type="component" value="Unassembled WGS sequence"/>
</dbReference>
<keyword evidence="2" id="KW-1185">Reference proteome</keyword>
<dbReference type="EMBL" id="BGZK01000721">
    <property type="protein sequence ID" value="GBP57870.1"/>
    <property type="molecule type" value="Genomic_DNA"/>
</dbReference>
<gene>
    <name evidence="1" type="ORF">EVAR_41540_1</name>
</gene>
<organism evidence="1 2">
    <name type="scientific">Eumeta variegata</name>
    <name type="common">Bagworm moth</name>
    <name type="synonym">Eumeta japonica</name>
    <dbReference type="NCBI Taxonomy" id="151549"/>
    <lineage>
        <taxon>Eukaryota</taxon>
        <taxon>Metazoa</taxon>
        <taxon>Ecdysozoa</taxon>
        <taxon>Arthropoda</taxon>
        <taxon>Hexapoda</taxon>
        <taxon>Insecta</taxon>
        <taxon>Pterygota</taxon>
        <taxon>Neoptera</taxon>
        <taxon>Endopterygota</taxon>
        <taxon>Lepidoptera</taxon>
        <taxon>Glossata</taxon>
        <taxon>Ditrysia</taxon>
        <taxon>Tineoidea</taxon>
        <taxon>Psychidae</taxon>
        <taxon>Oiketicinae</taxon>
        <taxon>Eumeta</taxon>
    </lineage>
</organism>
<dbReference type="AlphaFoldDB" id="A0A4C1X416"/>
<proteinExistence type="predicted"/>
<name>A0A4C1X416_EUMVA</name>
<accession>A0A4C1X416</accession>
<comment type="caution">
    <text evidence="1">The sequence shown here is derived from an EMBL/GenBank/DDBJ whole genome shotgun (WGS) entry which is preliminary data.</text>
</comment>
<sequence length="96" mass="10664">MNIRPCKVKLTASQICRDEKPDPQPEPLYPAICREKIKHPPPVPSYQGTACKKKCKDPPLEGCPPPEPLTVNIPCEKSNLTCPHCDNQYHTTSQGS</sequence>